<dbReference type="Pfam" id="PF07963">
    <property type="entry name" value="N_methyl"/>
    <property type="match status" value="1"/>
</dbReference>
<dbReference type="OrthoDB" id="292313at2"/>
<dbReference type="PROSITE" id="PS00409">
    <property type="entry name" value="PROKAR_NTER_METHYL"/>
    <property type="match status" value="1"/>
</dbReference>
<keyword evidence="1" id="KW-0472">Membrane</keyword>
<dbReference type="InterPro" id="IPR011453">
    <property type="entry name" value="DUF1559"/>
</dbReference>
<dbReference type="Gene3D" id="3.30.700.10">
    <property type="entry name" value="Glycoprotein, Type 4 Pilin"/>
    <property type="match status" value="1"/>
</dbReference>
<dbReference type="PANTHER" id="PTHR30093">
    <property type="entry name" value="GENERAL SECRETION PATHWAY PROTEIN G"/>
    <property type="match status" value="1"/>
</dbReference>
<dbReference type="Proteomes" id="UP000239388">
    <property type="component" value="Unassembled WGS sequence"/>
</dbReference>
<gene>
    <name evidence="3" type="ORF">C5Y98_00570</name>
</gene>
<keyword evidence="1" id="KW-0812">Transmembrane</keyword>
<feature type="transmembrane region" description="Helical" evidence="1">
    <location>
        <begin position="13"/>
        <end position="31"/>
    </location>
</feature>
<evidence type="ECO:0000259" key="2">
    <source>
        <dbReference type="Pfam" id="PF07596"/>
    </source>
</evidence>
<proteinExistence type="predicted"/>
<feature type="domain" description="DUF1559" evidence="2">
    <location>
        <begin position="32"/>
        <end position="131"/>
    </location>
</feature>
<dbReference type="NCBIfam" id="TIGR02532">
    <property type="entry name" value="IV_pilin_GFxxxE"/>
    <property type="match status" value="1"/>
</dbReference>
<dbReference type="InterPro" id="IPR045584">
    <property type="entry name" value="Pilin-like"/>
</dbReference>
<accession>A0A2S8GG20</accession>
<evidence type="ECO:0000256" key="1">
    <source>
        <dbReference type="SAM" id="Phobius"/>
    </source>
</evidence>
<organism evidence="3 4">
    <name type="scientific">Blastopirellula marina</name>
    <dbReference type="NCBI Taxonomy" id="124"/>
    <lineage>
        <taxon>Bacteria</taxon>
        <taxon>Pseudomonadati</taxon>
        <taxon>Planctomycetota</taxon>
        <taxon>Planctomycetia</taxon>
        <taxon>Pirellulales</taxon>
        <taxon>Pirellulaceae</taxon>
        <taxon>Blastopirellula</taxon>
    </lineage>
</organism>
<dbReference type="EMBL" id="PUIB01000001">
    <property type="protein sequence ID" value="PQO43438.1"/>
    <property type="molecule type" value="Genomic_DNA"/>
</dbReference>
<dbReference type="RefSeq" id="WP_146118435.1">
    <property type="nucleotide sequence ID" value="NZ_PUIB01000001.1"/>
</dbReference>
<protein>
    <submittedName>
        <fullName evidence="3">Prepilin-type cleavage/methylation domain-containing protein</fullName>
    </submittedName>
</protein>
<comment type="caution">
    <text evidence="3">The sequence shown here is derived from an EMBL/GenBank/DDBJ whole genome shotgun (WGS) entry which is preliminary data.</text>
</comment>
<dbReference type="Pfam" id="PF07596">
    <property type="entry name" value="SBP_bac_10"/>
    <property type="match status" value="1"/>
</dbReference>
<dbReference type="PANTHER" id="PTHR30093:SF2">
    <property type="entry name" value="TYPE II SECRETION SYSTEM PROTEIN H"/>
    <property type="match status" value="1"/>
</dbReference>
<evidence type="ECO:0000313" key="3">
    <source>
        <dbReference type="EMBL" id="PQO43438.1"/>
    </source>
</evidence>
<feature type="non-terminal residue" evidence="3">
    <location>
        <position position="155"/>
    </location>
</feature>
<evidence type="ECO:0000313" key="4">
    <source>
        <dbReference type="Proteomes" id="UP000239388"/>
    </source>
</evidence>
<reference evidence="3 4" key="1">
    <citation type="submission" date="2018-02" db="EMBL/GenBank/DDBJ databases">
        <title>Comparative genomes isolates from brazilian mangrove.</title>
        <authorList>
            <person name="Araujo J.E."/>
            <person name="Taketani R.G."/>
            <person name="Silva M.C.P."/>
            <person name="Loureco M.V."/>
            <person name="Andreote F.D."/>
        </authorList>
    </citation>
    <scope>NUCLEOTIDE SEQUENCE [LARGE SCALE GENOMIC DNA]</scope>
    <source>
        <strain evidence="3 4">NAP PRIS-MGV</strain>
    </source>
</reference>
<sequence length="155" mass="17165">MTSRYRGFTLVELLVVIAIIGVLIALLLPAVQQAREAARRMQCTNNLKQIGLAMHNYHDTYQSFPSGFNNYTGWGWAAAILPFVEQRAMYDQINNTQSLMDLSNATILASAQTQLDNYRCPSDVAPALNDKSLPTVVVQEEIAYASYVASMGTNK</sequence>
<name>A0A2S8GG20_9BACT</name>
<dbReference type="SUPFAM" id="SSF54523">
    <property type="entry name" value="Pili subunits"/>
    <property type="match status" value="1"/>
</dbReference>
<keyword evidence="1" id="KW-1133">Transmembrane helix</keyword>
<dbReference type="AlphaFoldDB" id="A0A2S8GG20"/>
<dbReference type="InterPro" id="IPR012902">
    <property type="entry name" value="N_methyl_site"/>
</dbReference>